<dbReference type="KEGG" id="acib:ACBT_0136"/>
<organism evidence="1 2">
    <name type="scientific">Aliarcobacter cibarius</name>
    <dbReference type="NCBI Taxonomy" id="255507"/>
    <lineage>
        <taxon>Bacteria</taxon>
        <taxon>Pseudomonadati</taxon>
        <taxon>Campylobacterota</taxon>
        <taxon>Epsilonproteobacteria</taxon>
        <taxon>Campylobacterales</taxon>
        <taxon>Arcobacteraceae</taxon>
        <taxon>Aliarcobacter</taxon>
    </lineage>
</organism>
<dbReference type="RefSeq" id="WP_176325311.1">
    <property type="nucleotide sequence ID" value="NZ_CP054051.1"/>
</dbReference>
<dbReference type="Proteomes" id="UP000509513">
    <property type="component" value="Chromosome"/>
</dbReference>
<evidence type="ECO:0008006" key="3">
    <source>
        <dbReference type="Google" id="ProtNLM"/>
    </source>
</evidence>
<reference evidence="1 2" key="1">
    <citation type="submission" date="2020-05" db="EMBL/GenBank/DDBJ databases">
        <title>Complete genome sequencing of Campylobacter and Arcobacter type strains.</title>
        <authorList>
            <person name="Miller W.G."/>
            <person name="Yee E."/>
        </authorList>
    </citation>
    <scope>NUCLEOTIDE SEQUENCE [LARGE SCALE GENOMIC DNA]</scope>
    <source>
        <strain evidence="1 2">LMG 21996</strain>
    </source>
</reference>
<dbReference type="EMBL" id="CP054051">
    <property type="protein sequence ID" value="QKJ26121.1"/>
    <property type="molecule type" value="Genomic_DNA"/>
</dbReference>
<protein>
    <recommendedName>
        <fullName evidence="3">PcfJ-like protein</fullName>
    </recommendedName>
</protein>
<evidence type="ECO:0000313" key="1">
    <source>
        <dbReference type="EMBL" id="QKJ26121.1"/>
    </source>
</evidence>
<proteinExistence type="predicted"/>
<name>A0A7L5JLQ6_9BACT</name>
<evidence type="ECO:0000313" key="2">
    <source>
        <dbReference type="Proteomes" id="UP000509513"/>
    </source>
</evidence>
<dbReference type="AlphaFoldDB" id="A0A7L5JLQ6"/>
<gene>
    <name evidence="1" type="ORF">ACBT_0136</name>
</gene>
<sequence length="503" mass="60734">MNTLSWHLNLNINSVRNLFSQIELPYEIDCYVCSCGHNEIIIKEQKGILDYICLHCENEFFCNANFYNNNHSWYEPIYELFDEDFILYLKPNVYYDENNKIIRAAFQIKVPKTVDLASNKIIYTDKDIFELEIDQFGNYKEQLHTNFNLNGELTEKEIMFYKYVSQEDLINRNFYLTEYKKSILKELKNCKYAFNSKVALKTSNLKEYCYFIKHNNLLDLEFFKWKNVEILPKDEKFTILKALDFVMNYRKEKSLKKLVFDNYKFQMKEYKSYDLVYIYSITRNIKDINILNRMMNLDFYLHREYINHPTNLCQFIKFLTKNFSEKQIEKLFISYKQAEMFWLNDSVLIFFEIANDAEDLVLSKCKKENIHNDIIKYHQMLLTKKDFDTTFEFDDKFLKACTNILDYEIKLPTNGIELYDWSNKLQNCLSGYCRIIKEKQTIVYGFFKDSVIKFAVEIQDNKIFQSKSKYNQDLQDKEMSLVNGWFKEYFEEKISTENSEKDT</sequence>
<accession>A0A7L5JLQ6</accession>